<evidence type="ECO:0000256" key="1">
    <source>
        <dbReference type="ARBA" id="ARBA00022490"/>
    </source>
</evidence>
<dbReference type="Gene3D" id="3.40.50.2300">
    <property type="match status" value="1"/>
</dbReference>
<dbReference type="Proteomes" id="UP000030700">
    <property type="component" value="Unassembled WGS sequence"/>
</dbReference>
<comment type="domain">
    <text evidence="5">Contains a C-terminal catalytic domain, and an N-terminal region which modulates catalytic activity.</text>
</comment>
<feature type="active site" evidence="5 6">
    <location>
        <position position="218"/>
    </location>
</feature>
<name>A0A0S6VYI4_9BACT</name>
<dbReference type="PIRSF" id="PIRSF000876">
    <property type="entry name" value="RR_chemtxs_CheB"/>
    <property type="match status" value="1"/>
</dbReference>
<sequence length="371" mass="40083">MIRVLVVDDSPLMLRLLSELINADPELEVVGTASHGYEAVRKTEGLRPDVITMDVNMPHMDGLKAVEQIMSAMPTPIVMISSLTQAGADTTLKALDFGAIDFVYKPSGVVSPDITELAGEITSKIKLASKIRVVRSVKRHRSTPITLSKKAARSTNDEHEVDVEDAIFKYVLSNYSGNVYKYEKVVIIGCSTGGPQALNDVLPRFPVNFEAPILIAQHMPQKFTGKLAELLNSRISLDVIEAQSGMKIRKGIVYIAPGGHHLKILADRTLALLDGPKRPSEPCPSADILMQSAAAVFGSQTIGVLLTGMGDDGVVGMNAIKDVKGHTIAQDEESSLVFGMPRMAIESGCVDVITPLLRVADEIIEYVLGKR</sequence>
<dbReference type="EC" id="3.5.1.44" evidence="5"/>
<comment type="catalytic activity">
    <reaction evidence="4 5">
        <text>[protein]-L-glutamate 5-O-methyl ester + H2O = L-glutamyl-[protein] + methanol + H(+)</text>
        <dbReference type="Rhea" id="RHEA:23236"/>
        <dbReference type="Rhea" id="RHEA-COMP:10208"/>
        <dbReference type="Rhea" id="RHEA-COMP:10311"/>
        <dbReference type="ChEBI" id="CHEBI:15377"/>
        <dbReference type="ChEBI" id="CHEBI:15378"/>
        <dbReference type="ChEBI" id="CHEBI:17790"/>
        <dbReference type="ChEBI" id="CHEBI:29973"/>
        <dbReference type="ChEBI" id="CHEBI:82795"/>
        <dbReference type="EC" id="3.1.1.61"/>
    </reaction>
</comment>
<dbReference type="SUPFAM" id="SSF52172">
    <property type="entry name" value="CheY-like"/>
    <property type="match status" value="1"/>
</dbReference>
<dbReference type="GO" id="GO:0000156">
    <property type="term" value="F:phosphorelay response regulator activity"/>
    <property type="evidence" value="ECO:0007669"/>
    <property type="project" value="InterPro"/>
</dbReference>
<dbReference type="InterPro" id="IPR001789">
    <property type="entry name" value="Sig_transdc_resp-reg_receiver"/>
</dbReference>
<keyword evidence="11" id="KW-1185">Reference proteome</keyword>
<dbReference type="GO" id="GO:0005737">
    <property type="term" value="C:cytoplasm"/>
    <property type="evidence" value="ECO:0007669"/>
    <property type="project" value="UniProtKB-SubCell"/>
</dbReference>
<dbReference type="HAMAP" id="MF_00099">
    <property type="entry name" value="CheB_chemtxs"/>
    <property type="match status" value="1"/>
</dbReference>
<evidence type="ECO:0000256" key="6">
    <source>
        <dbReference type="PROSITE-ProRule" id="PRU00050"/>
    </source>
</evidence>
<dbReference type="PROSITE" id="PS50110">
    <property type="entry name" value="RESPONSE_REGULATORY"/>
    <property type="match status" value="1"/>
</dbReference>
<protein>
    <recommendedName>
        <fullName evidence="5">Protein-glutamate methylesterase/protein-glutamine glutaminase</fullName>
        <ecNumber evidence="5">3.1.1.61</ecNumber>
        <ecNumber evidence="5">3.5.1.44</ecNumber>
    </recommendedName>
</protein>
<dbReference type="AlphaFoldDB" id="A0A0S6VYI4"/>
<comment type="PTM">
    <text evidence="5">Phosphorylated by CheA. Phosphorylation of the N-terminal regulatory domain activates the methylesterase activity.</text>
</comment>
<dbReference type="SUPFAM" id="SSF52738">
    <property type="entry name" value="Methylesterase CheB, C-terminal domain"/>
    <property type="match status" value="1"/>
</dbReference>
<dbReference type="InterPro" id="IPR011006">
    <property type="entry name" value="CheY-like_superfamily"/>
</dbReference>
<comment type="catalytic activity">
    <reaction evidence="5">
        <text>L-glutaminyl-[protein] + H2O = L-glutamyl-[protein] + NH4(+)</text>
        <dbReference type="Rhea" id="RHEA:16441"/>
        <dbReference type="Rhea" id="RHEA-COMP:10207"/>
        <dbReference type="Rhea" id="RHEA-COMP:10208"/>
        <dbReference type="ChEBI" id="CHEBI:15377"/>
        <dbReference type="ChEBI" id="CHEBI:28938"/>
        <dbReference type="ChEBI" id="CHEBI:29973"/>
        <dbReference type="ChEBI" id="CHEBI:30011"/>
        <dbReference type="EC" id="3.5.1.44"/>
    </reaction>
</comment>
<keyword evidence="2 5" id="KW-0145">Chemotaxis</keyword>
<dbReference type="GO" id="GO:0008984">
    <property type="term" value="F:protein-glutamate methylesterase activity"/>
    <property type="evidence" value="ECO:0007669"/>
    <property type="project" value="UniProtKB-UniRule"/>
</dbReference>
<keyword evidence="3 5" id="KW-0378">Hydrolase</keyword>
<dbReference type="CDD" id="cd17541">
    <property type="entry name" value="REC_CheB-like"/>
    <property type="match status" value="1"/>
</dbReference>
<dbReference type="CDD" id="cd16432">
    <property type="entry name" value="CheB_Rec"/>
    <property type="match status" value="1"/>
</dbReference>
<reference evidence="10" key="1">
    <citation type="journal article" date="2015" name="PeerJ">
        <title>First genomic representation of candidate bacterial phylum KSB3 points to enhanced environmental sensing as a trigger of wastewater bulking.</title>
        <authorList>
            <person name="Sekiguchi Y."/>
            <person name="Ohashi A."/>
            <person name="Parks D.H."/>
            <person name="Yamauchi T."/>
            <person name="Tyson G.W."/>
            <person name="Hugenholtz P."/>
        </authorList>
    </citation>
    <scope>NUCLEOTIDE SEQUENCE [LARGE SCALE GENOMIC DNA]</scope>
</reference>
<feature type="active site" evidence="5 6">
    <location>
        <position position="312"/>
    </location>
</feature>
<keyword evidence="5 7" id="KW-0597">Phosphoprotein</keyword>
<evidence type="ECO:0000259" key="8">
    <source>
        <dbReference type="PROSITE" id="PS50110"/>
    </source>
</evidence>
<dbReference type="InterPro" id="IPR000673">
    <property type="entry name" value="Sig_transdc_resp-reg_Me-estase"/>
</dbReference>
<dbReference type="EMBL" id="DF820456">
    <property type="protein sequence ID" value="GAK50657.1"/>
    <property type="molecule type" value="Genomic_DNA"/>
</dbReference>
<accession>A0A0S6VYI4</accession>
<dbReference type="GO" id="GO:0050568">
    <property type="term" value="F:protein-glutamine glutaminase activity"/>
    <property type="evidence" value="ECO:0007669"/>
    <property type="project" value="UniProtKB-UniRule"/>
</dbReference>
<dbReference type="Gene3D" id="3.40.50.180">
    <property type="entry name" value="Methylesterase CheB, C-terminal domain"/>
    <property type="match status" value="1"/>
</dbReference>
<proteinExistence type="inferred from homology"/>
<evidence type="ECO:0000256" key="5">
    <source>
        <dbReference type="HAMAP-Rule" id="MF_00099"/>
    </source>
</evidence>
<dbReference type="STRING" id="1499966.U14_01890"/>
<feature type="domain" description="Response regulatory" evidence="8">
    <location>
        <begin position="3"/>
        <end position="120"/>
    </location>
</feature>
<evidence type="ECO:0000256" key="7">
    <source>
        <dbReference type="PROSITE-ProRule" id="PRU00169"/>
    </source>
</evidence>
<comment type="subcellular location">
    <subcellularLocation>
        <location evidence="5">Cytoplasm</location>
    </subcellularLocation>
</comment>
<dbReference type="InterPro" id="IPR008248">
    <property type="entry name" value="CheB-like"/>
</dbReference>
<dbReference type="Pfam" id="PF00072">
    <property type="entry name" value="Response_reg"/>
    <property type="match status" value="1"/>
</dbReference>
<evidence type="ECO:0000259" key="9">
    <source>
        <dbReference type="PROSITE" id="PS50122"/>
    </source>
</evidence>
<dbReference type="NCBIfam" id="NF001965">
    <property type="entry name" value="PRK00742.1"/>
    <property type="match status" value="1"/>
</dbReference>
<dbReference type="Pfam" id="PF01339">
    <property type="entry name" value="CheB_methylest"/>
    <property type="match status" value="1"/>
</dbReference>
<feature type="modified residue" description="4-aspartylphosphate" evidence="5 7">
    <location>
        <position position="54"/>
    </location>
</feature>
<dbReference type="SMART" id="SM00448">
    <property type="entry name" value="REC"/>
    <property type="match status" value="1"/>
</dbReference>
<evidence type="ECO:0000313" key="11">
    <source>
        <dbReference type="Proteomes" id="UP000030700"/>
    </source>
</evidence>
<organism evidence="10">
    <name type="scientific">Candidatus Moduliflexus flocculans</name>
    <dbReference type="NCBI Taxonomy" id="1499966"/>
    <lineage>
        <taxon>Bacteria</taxon>
        <taxon>Candidatus Moduliflexota</taxon>
        <taxon>Candidatus Moduliflexia</taxon>
        <taxon>Candidatus Moduliflexales</taxon>
        <taxon>Candidatus Moduliflexaceae</taxon>
    </lineage>
</organism>
<dbReference type="GO" id="GO:0006935">
    <property type="term" value="P:chemotaxis"/>
    <property type="evidence" value="ECO:0007669"/>
    <property type="project" value="UniProtKB-UniRule"/>
</dbReference>
<dbReference type="PANTHER" id="PTHR42872">
    <property type="entry name" value="PROTEIN-GLUTAMATE METHYLESTERASE/PROTEIN-GLUTAMINE GLUTAMINASE"/>
    <property type="match status" value="1"/>
</dbReference>
<dbReference type="HOGENOM" id="CLU_000445_51_0_0"/>
<dbReference type="EC" id="3.1.1.61" evidence="5"/>
<dbReference type="InterPro" id="IPR035909">
    <property type="entry name" value="CheB_C"/>
</dbReference>
<comment type="function">
    <text evidence="5">Involved in chemotaxis. Part of a chemotaxis signal transduction system that modulates chemotaxis in response to various stimuli. Catalyzes the demethylation of specific methylglutamate residues introduced into the chemoreceptors (methyl-accepting chemotaxis proteins or MCP) by CheR. Also mediates the irreversible deamidation of specific glutamine residues to glutamic acid.</text>
</comment>
<evidence type="ECO:0000256" key="3">
    <source>
        <dbReference type="ARBA" id="ARBA00022801"/>
    </source>
</evidence>
<gene>
    <name evidence="5" type="primary">cheB</name>
    <name evidence="10" type="ORF">U14_01890</name>
</gene>
<feature type="active site" evidence="5 6">
    <location>
        <position position="191"/>
    </location>
</feature>
<dbReference type="PROSITE" id="PS50122">
    <property type="entry name" value="CHEB"/>
    <property type="match status" value="1"/>
</dbReference>
<dbReference type="PANTHER" id="PTHR42872:SF6">
    <property type="entry name" value="PROTEIN-GLUTAMATE METHYLESTERASE_PROTEIN-GLUTAMINE GLUTAMINASE"/>
    <property type="match status" value="1"/>
</dbReference>
<keyword evidence="1 5" id="KW-0963">Cytoplasm</keyword>
<feature type="domain" description="CheB-type methylesterase" evidence="9">
    <location>
        <begin position="179"/>
        <end position="367"/>
    </location>
</feature>
<evidence type="ECO:0000313" key="10">
    <source>
        <dbReference type="EMBL" id="GAK50657.1"/>
    </source>
</evidence>
<evidence type="ECO:0000256" key="4">
    <source>
        <dbReference type="ARBA" id="ARBA00048267"/>
    </source>
</evidence>
<evidence type="ECO:0000256" key="2">
    <source>
        <dbReference type="ARBA" id="ARBA00022500"/>
    </source>
</evidence>
<comment type="similarity">
    <text evidence="5">Belongs to the CheB family.</text>
</comment>